<name>A0ABV1D4M3_9FIRM</name>
<feature type="transmembrane region" description="Helical" evidence="6">
    <location>
        <begin position="360"/>
        <end position="381"/>
    </location>
</feature>
<feature type="transmembrane region" description="Helical" evidence="6">
    <location>
        <begin position="326"/>
        <end position="348"/>
    </location>
</feature>
<dbReference type="SUPFAM" id="SSF103473">
    <property type="entry name" value="MFS general substrate transporter"/>
    <property type="match status" value="1"/>
</dbReference>
<evidence type="ECO:0000256" key="6">
    <source>
        <dbReference type="SAM" id="Phobius"/>
    </source>
</evidence>
<dbReference type="Gene3D" id="1.20.1250.20">
    <property type="entry name" value="MFS general substrate transporter like domains"/>
    <property type="match status" value="2"/>
</dbReference>
<comment type="subcellular location">
    <subcellularLocation>
        <location evidence="1">Cell membrane</location>
        <topology evidence="1">Multi-pass membrane protein</topology>
    </subcellularLocation>
</comment>
<evidence type="ECO:0000256" key="3">
    <source>
        <dbReference type="ARBA" id="ARBA00022692"/>
    </source>
</evidence>
<dbReference type="EMBL" id="JBBMFM010000030">
    <property type="protein sequence ID" value="MEQ2425362.1"/>
    <property type="molecule type" value="Genomic_DNA"/>
</dbReference>
<feature type="transmembrane region" description="Helical" evidence="6">
    <location>
        <begin position="91"/>
        <end position="111"/>
    </location>
</feature>
<feature type="transmembrane region" description="Helical" evidence="6">
    <location>
        <begin position="387"/>
        <end position="407"/>
    </location>
</feature>
<evidence type="ECO:0000256" key="4">
    <source>
        <dbReference type="ARBA" id="ARBA00022989"/>
    </source>
</evidence>
<evidence type="ECO:0000259" key="7">
    <source>
        <dbReference type="PROSITE" id="PS50850"/>
    </source>
</evidence>
<feature type="transmembrane region" description="Helical" evidence="6">
    <location>
        <begin position="302"/>
        <end position="320"/>
    </location>
</feature>
<evidence type="ECO:0000256" key="5">
    <source>
        <dbReference type="ARBA" id="ARBA00023136"/>
    </source>
</evidence>
<dbReference type="InterPro" id="IPR036259">
    <property type="entry name" value="MFS_trans_sf"/>
</dbReference>
<keyword evidence="9" id="KW-1185">Reference proteome</keyword>
<proteinExistence type="predicted"/>
<feature type="transmembrane region" description="Helical" evidence="6">
    <location>
        <begin position="117"/>
        <end position="140"/>
    </location>
</feature>
<dbReference type="PANTHER" id="PTHR23508">
    <property type="entry name" value="CARBOXYLIC ACID TRANSPORTER PROTEIN HOMOLOG"/>
    <property type="match status" value="1"/>
</dbReference>
<reference evidence="8 9" key="1">
    <citation type="submission" date="2024-03" db="EMBL/GenBank/DDBJ databases">
        <title>Human intestinal bacterial collection.</title>
        <authorList>
            <person name="Pauvert C."/>
            <person name="Hitch T.C.A."/>
            <person name="Clavel T."/>
        </authorList>
    </citation>
    <scope>NUCLEOTIDE SEQUENCE [LARGE SCALE GENOMIC DNA]</scope>
    <source>
        <strain evidence="8 9">CLA-SR-H021</strain>
    </source>
</reference>
<organism evidence="8 9">
    <name type="scientific">Enterocloster hominis</name>
    <name type="common">ex Hitch et al. 2024</name>
    <dbReference type="NCBI Taxonomy" id="1917870"/>
    <lineage>
        <taxon>Bacteria</taxon>
        <taxon>Bacillati</taxon>
        <taxon>Bacillota</taxon>
        <taxon>Clostridia</taxon>
        <taxon>Lachnospirales</taxon>
        <taxon>Lachnospiraceae</taxon>
        <taxon>Enterocloster</taxon>
    </lineage>
</organism>
<evidence type="ECO:0000313" key="9">
    <source>
        <dbReference type="Proteomes" id="UP001454086"/>
    </source>
</evidence>
<dbReference type="InterPro" id="IPR011701">
    <property type="entry name" value="MFS"/>
</dbReference>
<keyword evidence="2" id="KW-0813">Transport</keyword>
<dbReference type="PANTHER" id="PTHR23508:SF10">
    <property type="entry name" value="CARBOXYLIC ACID TRANSPORTER PROTEIN HOMOLOG"/>
    <property type="match status" value="1"/>
</dbReference>
<evidence type="ECO:0000256" key="1">
    <source>
        <dbReference type="ARBA" id="ARBA00004651"/>
    </source>
</evidence>
<accession>A0ABV1D4M3</accession>
<keyword evidence="4 6" id="KW-1133">Transmembrane helix</keyword>
<dbReference type="PROSITE" id="PS50850">
    <property type="entry name" value="MFS"/>
    <property type="match status" value="1"/>
</dbReference>
<gene>
    <name evidence="8" type="ORF">WMQ36_10295</name>
</gene>
<feature type="transmembrane region" description="Helical" evidence="6">
    <location>
        <begin position="236"/>
        <end position="262"/>
    </location>
</feature>
<feature type="transmembrane region" description="Helical" evidence="6">
    <location>
        <begin position="178"/>
        <end position="197"/>
    </location>
</feature>
<evidence type="ECO:0000256" key="2">
    <source>
        <dbReference type="ARBA" id="ARBA00022448"/>
    </source>
</evidence>
<protein>
    <submittedName>
        <fullName evidence="8">MFS transporter</fullName>
    </submittedName>
</protein>
<keyword evidence="3 6" id="KW-0812">Transmembrane</keyword>
<feature type="transmembrane region" description="Helical" evidence="6">
    <location>
        <begin position="22"/>
        <end position="41"/>
    </location>
</feature>
<feature type="transmembrane region" description="Helical" evidence="6">
    <location>
        <begin position="61"/>
        <end position="82"/>
    </location>
</feature>
<feature type="transmembrane region" description="Helical" evidence="6">
    <location>
        <begin position="274"/>
        <end position="295"/>
    </location>
</feature>
<dbReference type="InterPro" id="IPR020846">
    <property type="entry name" value="MFS_dom"/>
</dbReference>
<sequence length="425" mass="47224">MSTKIVAAPEKKMSDVSVQRRIIAYVLILAGYFLYCYNSSVLDYVKPFLSDYYNIGLEQSAVFYSYQTIGTVTGAFVCAWLAENWGKKKTLICITLLNGLATVICLTYIEFHVWCGMRFLVGISLGGYYTAAVSSMVGLFSDKVRGMVTAIAYSMYSFSIIAIGAFAAMFKEAGWENLIWIGGIPPMIVALLMVLFVPNEEKYKPFGNQASGEAGTNTVVAKGTWREMFSKDYIKITVAIILMAALNSIGFQFFSGFVTVYLREVRMFDAVTMGAIYSLSSFGNLVGAYAWGFLSDKFGRKFNAFGFFLSALMVVFYFISPSNMKLLALFGAIYNFGLASTSIWGGYFTELFPQRLRSMGASLFHVAKILSFMSPYVIVMIKNATSLTTAMWGAPIVFSIVGIIWLCQPETNRKGIFYKGYVTKE</sequence>
<dbReference type="Pfam" id="PF07690">
    <property type="entry name" value="MFS_1"/>
    <property type="match status" value="1"/>
</dbReference>
<dbReference type="RefSeq" id="WP_008717559.1">
    <property type="nucleotide sequence ID" value="NZ_JAJFDX010000001.1"/>
</dbReference>
<keyword evidence="5 6" id="KW-0472">Membrane</keyword>
<feature type="domain" description="Major facilitator superfamily (MFS) profile" evidence="7">
    <location>
        <begin position="24"/>
        <end position="412"/>
    </location>
</feature>
<evidence type="ECO:0000313" key="8">
    <source>
        <dbReference type="EMBL" id="MEQ2425362.1"/>
    </source>
</evidence>
<feature type="transmembrane region" description="Helical" evidence="6">
    <location>
        <begin position="147"/>
        <end position="166"/>
    </location>
</feature>
<dbReference type="Proteomes" id="UP001454086">
    <property type="component" value="Unassembled WGS sequence"/>
</dbReference>
<comment type="caution">
    <text evidence="8">The sequence shown here is derived from an EMBL/GenBank/DDBJ whole genome shotgun (WGS) entry which is preliminary data.</text>
</comment>